<proteinExistence type="predicted"/>
<evidence type="ECO:0000313" key="3">
    <source>
        <dbReference type="Proteomes" id="UP000887116"/>
    </source>
</evidence>
<gene>
    <name evidence="2" type="ORF">TNCT_475321</name>
</gene>
<dbReference type="Proteomes" id="UP000887116">
    <property type="component" value="Unassembled WGS sequence"/>
</dbReference>
<organism evidence="2 3">
    <name type="scientific">Trichonephila clavata</name>
    <name type="common">Joro spider</name>
    <name type="synonym">Nephila clavata</name>
    <dbReference type="NCBI Taxonomy" id="2740835"/>
    <lineage>
        <taxon>Eukaryota</taxon>
        <taxon>Metazoa</taxon>
        <taxon>Ecdysozoa</taxon>
        <taxon>Arthropoda</taxon>
        <taxon>Chelicerata</taxon>
        <taxon>Arachnida</taxon>
        <taxon>Araneae</taxon>
        <taxon>Araneomorphae</taxon>
        <taxon>Entelegynae</taxon>
        <taxon>Araneoidea</taxon>
        <taxon>Nephilidae</taxon>
        <taxon>Trichonephila</taxon>
    </lineage>
</organism>
<comment type="caution">
    <text evidence="2">The sequence shown here is derived from an EMBL/GenBank/DDBJ whole genome shotgun (WGS) entry which is preliminary data.</text>
</comment>
<keyword evidence="3" id="KW-1185">Reference proteome</keyword>
<evidence type="ECO:0000313" key="2">
    <source>
        <dbReference type="EMBL" id="GFQ77477.1"/>
    </source>
</evidence>
<dbReference type="AlphaFoldDB" id="A0A8X6HML3"/>
<accession>A0A8X6HML3</accession>
<evidence type="ECO:0000256" key="1">
    <source>
        <dbReference type="SAM" id="Phobius"/>
    </source>
</evidence>
<dbReference type="EMBL" id="BMAO01002015">
    <property type="protein sequence ID" value="GFQ77477.1"/>
    <property type="molecule type" value="Genomic_DNA"/>
</dbReference>
<keyword evidence="1" id="KW-0472">Membrane</keyword>
<keyword evidence="1" id="KW-1133">Transmembrane helix</keyword>
<name>A0A8X6HML3_TRICU</name>
<protein>
    <submittedName>
        <fullName evidence="2">Uncharacterized protein</fullName>
    </submittedName>
</protein>
<keyword evidence="1" id="KW-0812">Transmembrane</keyword>
<dbReference type="OrthoDB" id="6483998at2759"/>
<reference evidence="2" key="1">
    <citation type="submission" date="2020-07" db="EMBL/GenBank/DDBJ databases">
        <title>Multicomponent nature underlies the extraordinary mechanical properties of spider dragline silk.</title>
        <authorList>
            <person name="Kono N."/>
            <person name="Nakamura H."/>
            <person name="Mori M."/>
            <person name="Yoshida Y."/>
            <person name="Ohtoshi R."/>
            <person name="Malay A.D."/>
            <person name="Moran D.A.P."/>
            <person name="Tomita M."/>
            <person name="Numata K."/>
            <person name="Arakawa K."/>
        </authorList>
    </citation>
    <scope>NUCLEOTIDE SEQUENCE</scope>
</reference>
<sequence length="74" mass="8406">MKKGTLPRINGLNILLYAVFSGVIHHAAVMEPHCLRPSYFKFFTKVSQNKILQFNRLALDTFGTQASKLFSDFS</sequence>
<feature type="transmembrane region" description="Helical" evidence="1">
    <location>
        <begin position="12"/>
        <end position="30"/>
    </location>
</feature>